<gene>
    <name evidence="2" type="ORF">BN1232_04856</name>
</gene>
<dbReference type="Proteomes" id="UP000199251">
    <property type="component" value="Unassembled WGS sequence"/>
</dbReference>
<reference evidence="2 3" key="1">
    <citation type="submission" date="2015-03" db="EMBL/GenBank/DDBJ databases">
        <authorList>
            <person name="Urmite Genomes"/>
        </authorList>
    </citation>
    <scope>NUCLEOTIDE SEQUENCE [LARGE SCALE GENOMIC DNA]</scope>
    <source>
        <strain evidence="2 3">CSUR P1491</strain>
    </source>
</reference>
<proteinExistence type="predicted"/>
<dbReference type="GO" id="GO:0016874">
    <property type="term" value="F:ligase activity"/>
    <property type="evidence" value="ECO:0007669"/>
    <property type="project" value="UniProtKB-KW"/>
</dbReference>
<organism evidence="2 3">
    <name type="scientific">Mycobacterium lentiflavum</name>
    <dbReference type="NCBI Taxonomy" id="141349"/>
    <lineage>
        <taxon>Bacteria</taxon>
        <taxon>Bacillati</taxon>
        <taxon>Actinomycetota</taxon>
        <taxon>Actinomycetes</taxon>
        <taxon>Mycobacteriales</taxon>
        <taxon>Mycobacteriaceae</taxon>
        <taxon>Mycobacterium</taxon>
        <taxon>Mycobacterium simiae complex</taxon>
    </lineage>
</organism>
<feature type="region of interest" description="Disordered" evidence="1">
    <location>
        <begin position="192"/>
        <end position="211"/>
    </location>
</feature>
<evidence type="ECO:0000313" key="2">
    <source>
        <dbReference type="EMBL" id="CQD20246.1"/>
    </source>
</evidence>
<dbReference type="STRING" id="141349.BN1232_04856"/>
<protein>
    <submittedName>
        <fullName evidence="2">Fatty acyl-AMP ligase FadD28 and polyketide synthase</fullName>
    </submittedName>
</protein>
<dbReference type="InterPro" id="IPR023213">
    <property type="entry name" value="CAT-like_dom_sf"/>
</dbReference>
<dbReference type="OrthoDB" id="8183309at2"/>
<accession>A0A0E4H0S1</accession>
<sequence length="455" mass="48688">MSNVLDLADQTLFLGERATATTSVLQCIWVYDRAVDVDGLRRFHHHLGRGRLSRRIERSPLPFGRHRWVSPGDRPSLEIATTARPRDEIDAWLETQASYRPDAEHGPGWHLAMLPLTDGGAVVSFVVTHCLTDGVGLCEALANAACGHDDAIIWPPAASRRRWQALREDARQTARDTADIGRAVVAAVRMARQANDGSPAPSSKRPPGGGDQNISLPMATLFFDADEWDARAQALGGTSNALLAGLATRLAQRVGRVAADGSVNVGMPLNERAADDTRANAVINVDVTVRPATAATGLGEIRAAIKQSLIRSQELPDERWALLPLIPLIPQPVFRRLISVVTGSATTVVSSNLGAINPAANRPDGTDADYFAMKSVYPGVTAATMYNTNGALALLSGRVHGQVFVSFLAYELGRHNSNEDLREHISNALSEFSLTATAGWRTAGATSELAAAPSP</sequence>
<dbReference type="AlphaFoldDB" id="A0A0E4H0S1"/>
<dbReference type="EMBL" id="CTEE01000001">
    <property type="protein sequence ID" value="CQD20246.1"/>
    <property type="molecule type" value="Genomic_DNA"/>
</dbReference>
<keyword evidence="2" id="KW-0436">Ligase</keyword>
<evidence type="ECO:0000256" key="1">
    <source>
        <dbReference type="SAM" id="MobiDB-lite"/>
    </source>
</evidence>
<dbReference type="SUPFAM" id="SSF52777">
    <property type="entry name" value="CoA-dependent acyltransferases"/>
    <property type="match status" value="1"/>
</dbReference>
<dbReference type="Gene3D" id="3.30.559.10">
    <property type="entry name" value="Chloramphenicol acetyltransferase-like domain"/>
    <property type="match status" value="1"/>
</dbReference>
<dbReference type="RefSeq" id="WP_090606114.1">
    <property type="nucleotide sequence ID" value="NZ_CTEE01000001.1"/>
</dbReference>
<evidence type="ECO:0000313" key="3">
    <source>
        <dbReference type="Proteomes" id="UP000199251"/>
    </source>
</evidence>
<name>A0A0E4H0S1_MYCLN</name>